<evidence type="ECO:0000313" key="1">
    <source>
        <dbReference type="EMBL" id="ORO97223.1"/>
    </source>
</evidence>
<dbReference type="Proteomes" id="UP000193234">
    <property type="component" value="Unassembled WGS sequence"/>
</dbReference>
<evidence type="ECO:0000313" key="2">
    <source>
        <dbReference type="Proteomes" id="UP000193234"/>
    </source>
</evidence>
<reference evidence="1 2" key="1">
    <citation type="journal article" date="2016" name="Eur. J. Clin. Microbiol. Infect. Dis.">
        <title>Whole genome sequencing as a tool for phylogenetic analysis of clinical strains of Mitis group streptococci.</title>
        <authorList>
            <person name="Rasmussen L.H."/>
            <person name="Dargis R."/>
            <person name="Hojholt K."/>
            <person name="Christensen J.J."/>
            <person name="Skovgaard O."/>
            <person name="Justesen U.S."/>
            <person name="Rosenvinge F.S."/>
            <person name="Moser C."/>
            <person name="Lukjancenko O."/>
            <person name="Rasmussen S."/>
            <person name="Nielsen X.C."/>
        </authorList>
    </citation>
    <scope>NUCLEOTIDE SEQUENCE [LARGE SCALE GENOMIC DNA]</scope>
    <source>
        <strain evidence="1 2">RH_12363_08</strain>
    </source>
</reference>
<protein>
    <submittedName>
        <fullName evidence="1">Uncharacterized protein</fullName>
    </submittedName>
</protein>
<comment type="caution">
    <text evidence="1">The sequence shown here is derived from an EMBL/GenBank/DDBJ whole genome shotgun (WGS) entry which is preliminary data.</text>
</comment>
<name>A0A1X1KCT0_STRMT</name>
<organism evidence="1 2">
    <name type="scientific">Streptococcus mitis</name>
    <dbReference type="NCBI Taxonomy" id="28037"/>
    <lineage>
        <taxon>Bacteria</taxon>
        <taxon>Bacillati</taxon>
        <taxon>Bacillota</taxon>
        <taxon>Bacilli</taxon>
        <taxon>Lactobacillales</taxon>
        <taxon>Streptococcaceae</taxon>
        <taxon>Streptococcus</taxon>
        <taxon>Streptococcus mitis group</taxon>
    </lineage>
</organism>
<gene>
    <name evidence="1" type="ORF">B7696_06990</name>
</gene>
<proteinExistence type="predicted"/>
<dbReference type="AlphaFoldDB" id="A0A1X1KCT0"/>
<accession>A0A1X1KCT0</accession>
<dbReference type="EMBL" id="NCVJ01000021">
    <property type="protein sequence ID" value="ORO97223.1"/>
    <property type="molecule type" value="Genomic_DNA"/>
</dbReference>
<sequence length="62" mass="7384">MFTKWIEYFFCKTLDIFLKHDKIIVVGRIKSLSNKNKILYKEIFANEQSGNCKKSHRCLGRT</sequence>